<protein>
    <submittedName>
        <fullName evidence="1">Uncharacterized protein</fullName>
    </submittedName>
</protein>
<keyword evidence="2" id="KW-1185">Reference proteome</keyword>
<dbReference type="EMBL" id="JAENIK010000012">
    <property type="protein sequence ID" value="MBK1817186.1"/>
    <property type="molecule type" value="Genomic_DNA"/>
</dbReference>
<proteinExistence type="predicted"/>
<sequence length="150" mass="16800">MITIGSISRATASEAFPFLAEKFPGRRNAIKDFTHLAPDFVFWIYPDGTLYDAKDAHRKNVPKGYEHILKDEPDYGGFLRGRVASNFGDQLIVIYCRPEALATDRLKMEQFLDGISQLPVPHAADALVISDNADIYGLVADIESRLEQIE</sequence>
<evidence type="ECO:0000313" key="2">
    <source>
        <dbReference type="Proteomes" id="UP000600139"/>
    </source>
</evidence>
<name>A0A934R6L7_9BACT</name>
<accession>A0A934R6L7</accession>
<organism evidence="1 2">
    <name type="scientific">Luteolibacter yonseiensis</name>
    <dbReference type="NCBI Taxonomy" id="1144680"/>
    <lineage>
        <taxon>Bacteria</taxon>
        <taxon>Pseudomonadati</taxon>
        <taxon>Verrucomicrobiota</taxon>
        <taxon>Verrucomicrobiia</taxon>
        <taxon>Verrucomicrobiales</taxon>
        <taxon>Verrucomicrobiaceae</taxon>
        <taxon>Luteolibacter</taxon>
    </lineage>
</organism>
<dbReference type="Proteomes" id="UP000600139">
    <property type="component" value="Unassembled WGS sequence"/>
</dbReference>
<comment type="caution">
    <text evidence="1">The sequence shown here is derived from an EMBL/GenBank/DDBJ whole genome shotgun (WGS) entry which is preliminary data.</text>
</comment>
<evidence type="ECO:0000313" key="1">
    <source>
        <dbReference type="EMBL" id="MBK1817186.1"/>
    </source>
</evidence>
<dbReference type="RefSeq" id="WP_200352136.1">
    <property type="nucleotide sequence ID" value="NZ_BAABHZ010000001.1"/>
</dbReference>
<dbReference type="AlphaFoldDB" id="A0A934R6L7"/>
<reference evidence="1" key="1">
    <citation type="submission" date="2021-01" db="EMBL/GenBank/DDBJ databases">
        <title>Modified the classification status of verrucomicrobia.</title>
        <authorList>
            <person name="Feng X."/>
        </authorList>
    </citation>
    <scope>NUCLEOTIDE SEQUENCE</scope>
    <source>
        <strain evidence="1">JCM 18052</strain>
    </source>
</reference>
<gene>
    <name evidence="1" type="ORF">JIN84_16320</name>
</gene>